<keyword evidence="1" id="KW-0732">Signal</keyword>
<evidence type="ECO:0000313" key="2">
    <source>
        <dbReference type="EMBL" id="MET3732827.1"/>
    </source>
</evidence>
<keyword evidence="3" id="KW-1185">Reference proteome</keyword>
<feature type="signal peptide" evidence="1">
    <location>
        <begin position="1"/>
        <end position="20"/>
    </location>
</feature>
<organism evidence="2 3">
    <name type="scientific">Moheibacter stercoris</name>
    <dbReference type="NCBI Taxonomy" id="1628251"/>
    <lineage>
        <taxon>Bacteria</taxon>
        <taxon>Pseudomonadati</taxon>
        <taxon>Bacteroidota</taxon>
        <taxon>Flavobacteriia</taxon>
        <taxon>Flavobacteriales</taxon>
        <taxon>Weeksellaceae</taxon>
        <taxon>Moheibacter</taxon>
    </lineage>
</organism>
<evidence type="ECO:0000256" key="1">
    <source>
        <dbReference type="SAM" id="SignalP"/>
    </source>
</evidence>
<dbReference type="EMBL" id="JBEPMO010000020">
    <property type="protein sequence ID" value="MET3732827.1"/>
    <property type="molecule type" value="Genomic_DNA"/>
</dbReference>
<feature type="chain" id="PRO_5046396550" evidence="1">
    <location>
        <begin position="21"/>
        <end position="268"/>
    </location>
</feature>
<accession>A0ABV2LZ66</accession>
<evidence type="ECO:0000313" key="3">
    <source>
        <dbReference type="Proteomes" id="UP001549146"/>
    </source>
</evidence>
<name>A0ABV2LZ66_9FLAO</name>
<gene>
    <name evidence="2" type="ORF">ABID46_002418</name>
</gene>
<reference evidence="2 3" key="1">
    <citation type="submission" date="2024-06" db="EMBL/GenBank/DDBJ databases">
        <title>Genomic Encyclopedia of Type Strains, Phase IV (KMG-IV): sequencing the most valuable type-strain genomes for metagenomic binning, comparative biology and taxonomic classification.</title>
        <authorList>
            <person name="Goeker M."/>
        </authorList>
    </citation>
    <scope>NUCLEOTIDE SEQUENCE [LARGE SCALE GENOMIC DNA]</scope>
    <source>
        <strain evidence="2 3">DSM 29388</strain>
    </source>
</reference>
<dbReference type="RefSeq" id="WP_354510417.1">
    <property type="nucleotide sequence ID" value="NZ_JBEPMO010000020.1"/>
</dbReference>
<comment type="caution">
    <text evidence="2">The sequence shown here is derived from an EMBL/GenBank/DDBJ whole genome shotgun (WGS) entry which is preliminary data.</text>
</comment>
<dbReference type="Proteomes" id="UP001549146">
    <property type="component" value="Unassembled WGS sequence"/>
</dbReference>
<protein>
    <submittedName>
        <fullName evidence="2">Uncharacterized protein</fullName>
    </submittedName>
</protein>
<proteinExistence type="predicted"/>
<sequence>MKIRIFLIFCLCVPLNFVYAQVGIQTNQPQSDLDVNGDVSLRQELRLKGTSTVTGNPGQNGQVLFSQDGTNEPMWKFVNVPYIEEGQIQLKYSFAVVDQVGIDFPSGAGDLDELSSLGESLNSTWTQIPGLATQLEIKKSLNKVALIFQTGVEMLNTYNPEVDVKNFVRYICGVFQNDILVAVRADQVNSSNNKNSKNQGLYTLSYILTNVPVGEHTYKVACRKIKTSTGGNYPLAIGKTLVTGAQVANNFMLSSNLKIDVMEYVVNE</sequence>